<reference evidence="2 3" key="1">
    <citation type="submission" date="2020-08" db="EMBL/GenBank/DDBJ databases">
        <title>Sequencing the genomes of 1000 actinobacteria strains.</title>
        <authorList>
            <person name="Klenk H.-P."/>
        </authorList>
    </citation>
    <scope>NUCLEOTIDE SEQUENCE [LARGE SCALE GENOMIC DNA]</scope>
    <source>
        <strain evidence="2 3">DSM 44551</strain>
    </source>
</reference>
<dbReference type="Proteomes" id="UP000572635">
    <property type="component" value="Unassembled WGS sequence"/>
</dbReference>
<dbReference type="AlphaFoldDB" id="A0A7W8VD96"/>
<keyword evidence="2" id="KW-0808">Transferase</keyword>
<dbReference type="InterPro" id="IPR041698">
    <property type="entry name" value="Methyltransf_25"/>
</dbReference>
<dbReference type="CDD" id="cd02440">
    <property type="entry name" value="AdoMet_MTases"/>
    <property type="match status" value="1"/>
</dbReference>
<keyword evidence="3" id="KW-1185">Reference proteome</keyword>
<sequence length="234" mass="24927">MPKDSSADGVAAVLAELSRGREPCLELGVGTGRIALPLARRVGSVVGVDFSREMLALLEHDVQATGADVRPVLSDMRGYTDGAVYPLVYCVTGVLSGLTGRSEQRDAVLSWAECVEPGGRLVIEVQTPEAIALLHAGKASDTVFQAHPEGGTGVLVSRVLDTERSLWHVSSAYFGTDRTKITRETCRLVAPAELDSHATEAGLRLHARFGDWEKGPLTVGSGTYISVYERPAKA</sequence>
<comment type="caution">
    <text evidence="2">The sequence shown here is derived from an EMBL/GenBank/DDBJ whole genome shotgun (WGS) entry which is preliminary data.</text>
</comment>
<dbReference type="EMBL" id="JACHDB010000001">
    <property type="protein sequence ID" value="MBB5431800.1"/>
    <property type="molecule type" value="Genomic_DNA"/>
</dbReference>
<dbReference type="SUPFAM" id="SSF53335">
    <property type="entry name" value="S-adenosyl-L-methionine-dependent methyltransferases"/>
    <property type="match status" value="1"/>
</dbReference>
<feature type="domain" description="Methyltransferase" evidence="1">
    <location>
        <begin position="25"/>
        <end position="119"/>
    </location>
</feature>
<dbReference type="RefSeq" id="WP_184391456.1">
    <property type="nucleotide sequence ID" value="NZ_BAAAJD010000013.1"/>
</dbReference>
<proteinExistence type="predicted"/>
<evidence type="ECO:0000313" key="3">
    <source>
        <dbReference type="Proteomes" id="UP000572635"/>
    </source>
</evidence>
<name>A0A7W8VD96_9ACTN</name>
<evidence type="ECO:0000259" key="1">
    <source>
        <dbReference type="Pfam" id="PF13649"/>
    </source>
</evidence>
<dbReference type="Pfam" id="PF13649">
    <property type="entry name" value="Methyltransf_25"/>
    <property type="match status" value="1"/>
</dbReference>
<accession>A0A7W8VD96</accession>
<keyword evidence="2" id="KW-0489">Methyltransferase</keyword>
<protein>
    <submittedName>
        <fullName evidence="2">SAM-dependent methyltransferase</fullName>
    </submittedName>
</protein>
<dbReference type="InterPro" id="IPR029063">
    <property type="entry name" value="SAM-dependent_MTases_sf"/>
</dbReference>
<dbReference type="GO" id="GO:0008168">
    <property type="term" value="F:methyltransferase activity"/>
    <property type="evidence" value="ECO:0007669"/>
    <property type="project" value="UniProtKB-KW"/>
</dbReference>
<organism evidence="2 3">
    <name type="scientific">Nocardiopsis composta</name>
    <dbReference type="NCBI Taxonomy" id="157465"/>
    <lineage>
        <taxon>Bacteria</taxon>
        <taxon>Bacillati</taxon>
        <taxon>Actinomycetota</taxon>
        <taxon>Actinomycetes</taxon>
        <taxon>Streptosporangiales</taxon>
        <taxon>Nocardiopsidaceae</taxon>
        <taxon>Nocardiopsis</taxon>
    </lineage>
</organism>
<dbReference type="Gene3D" id="3.40.50.150">
    <property type="entry name" value="Vaccinia Virus protein VP39"/>
    <property type="match status" value="1"/>
</dbReference>
<dbReference type="GO" id="GO:0032259">
    <property type="term" value="P:methylation"/>
    <property type="evidence" value="ECO:0007669"/>
    <property type="project" value="UniProtKB-KW"/>
</dbReference>
<gene>
    <name evidence="2" type="ORF">HDA36_001884</name>
</gene>
<evidence type="ECO:0000313" key="2">
    <source>
        <dbReference type="EMBL" id="MBB5431800.1"/>
    </source>
</evidence>